<dbReference type="Proteomes" id="UP000559256">
    <property type="component" value="Unassembled WGS sequence"/>
</dbReference>
<organism evidence="1 2">
    <name type="scientific">Tetrapyrgos nigripes</name>
    <dbReference type="NCBI Taxonomy" id="182062"/>
    <lineage>
        <taxon>Eukaryota</taxon>
        <taxon>Fungi</taxon>
        <taxon>Dikarya</taxon>
        <taxon>Basidiomycota</taxon>
        <taxon>Agaricomycotina</taxon>
        <taxon>Agaricomycetes</taxon>
        <taxon>Agaricomycetidae</taxon>
        <taxon>Agaricales</taxon>
        <taxon>Marasmiineae</taxon>
        <taxon>Marasmiaceae</taxon>
        <taxon>Tetrapyrgos</taxon>
    </lineage>
</organism>
<evidence type="ECO:0000313" key="2">
    <source>
        <dbReference type="Proteomes" id="UP000559256"/>
    </source>
</evidence>
<dbReference type="AlphaFoldDB" id="A0A8H5FG21"/>
<accession>A0A8H5FG21</accession>
<dbReference type="EMBL" id="JAACJM010000236">
    <property type="protein sequence ID" value="KAF5335860.1"/>
    <property type="molecule type" value="Genomic_DNA"/>
</dbReference>
<comment type="caution">
    <text evidence="1">The sequence shown here is derived from an EMBL/GenBank/DDBJ whole genome shotgun (WGS) entry which is preliminary data.</text>
</comment>
<name>A0A8H5FG21_9AGAR</name>
<protein>
    <submittedName>
        <fullName evidence="1">Uncharacterized protein</fullName>
    </submittedName>
</protein>
<reference evidence="1 2" key="1">
    <citation type="journal article" date="2020" name="ISME J.">
        <title>Uncovering the hidden diversity of litter-decomposition mechanisms in mushroom-forming fungi.</title>
        <authorList>
            <person name="Floudas D."/>
            <person name="Bentzer J."/>
            <person name="Ahren D."/>
            <person name="Johansson T."/>
            <person name="Persson P."/>
            <person name="Tunlid A."/>
        </authorList>
    </citation>
    <scope>NUCLEOTIDE SEQUENCE [LARGE SCALE GENOMIC DNA]</scope>
    <source>
        <strain evidence="1 2">CBS 291.85</strain>
    </source>
</reference>
<gene>
    <name evidence="1" type="ORF">D9758_016700</name>
</gene>
<keyword evidence="2" id="KW-1185">Reference proteome</keyword>
<evidence type="ECO:0000313" key="1">
    <source>
        <dbReference type="EMBL" id="KAF5335860.1"/>
    </source>
</evidence>
<proteinExistence type="predicted"/>
<sequence>MILRADSECDCEECWISKLKTKPRTVTICPDDAYRYFLSPLPPFQTTDASEPSFQVERGAYHLEALVYHLNDRSLTSAQRRHAIGEFKASASWRDYSLDWSLTLLNGFLRAEPQTKPGKRCRDSVIKTFTGVIAIPTEDGGVDYPWIRGVIRRFPHLPVVITEILMTLTNSSHRPYFTSVLKLLDSVTISTASDQELSTQVALMISSPGAISCLFQHISREIRIPQPGDLMFRGLDLKYSLRALLFVFRSSKDRVRNLLYSNDTVYCIYSWCKTMLSPLHLASIKDDNAHMELIVELVKCLIQLFRFAIYFYGAPAMVLFLRGGLLHSFVLAVKLIVYDEAHPVSPAYFGETLGQSFVYIIAPLRRKMLFCSRILNLTVEFVARLDEDDLEWFRDHIDANDFSDENKNLCQLGTDGKC</sequence>